<dbReference type="Gene3D" id="3.10.20.90">
    <property type="entry name" value="Phosphatidylinositol 3-kinase Catalytic Subunit, Chain A, domain 1"/>
    <property type="match status" value="1"/>
</dbReference>
<protein>
    <submittedName>
        <fullName evidence="2">Ubiquitin-domain-containing protein</fullName>
    </submittedName>
</protein>
<dbReference type="InterPro" id="IPR000626">
    <property type="entry name" value="Ubiquitin-like_dom"/>
</dbReference>
<dbReference type="AlphaFoldDB" id="A0A165KQJ3"/>
<dbReference type="STRING" id="1314781.A0A165KQJ3"/>
<reference evidence="2 3" key="1">
    <citation type="journal article" date="2016" name="Mol. Biol. Evol.">
        <title>Comparative Genomics of Early-Diverging Mushroom-Forming Fungi Provides Insights into the Origins of Lignocellulose Decay Capabilities.</title>
        <authorList>
            <person name="Nagy L.G."/>
            <person name="Riley R."/>
            <person name="Tritt A."/>
            <person name="Adam C."/>
            <person name="Daum C."/>
            <person name="Floudas D."/>
            <person name="Sun H."/>
            <person name="Yadav J.S."/>
            <person name="Pangilinan J."/>
            <person name="Larsson K.H."/>
            <person name="Matsuura K."/>
            <person name="Barry K."/>
            <person name="Labutti K."/>
            <person name="Kuo R."/>
            <person name="Ohm R.A."/>
            <person name="Bhattacharya S.S."/>
            <person name="Shirouzu T."/>
            <person name="Yoshinaga Y."/>
            <person name="Martin F.M."/>
            <person name="Grigoriev I.V."/>
            <person name="Hibbett D.S."/>
        </authorList>
    </citation>
    <scope>NUCLEOTIDE SEQUENCE [LARGE SCALE GENOMIC DNA]</scope>
    <source>
        <strain evidence="2 3">HHB12029</strain>
    </source>
</reference>
<keyword evidence="3" id="KW-1185">Reference proteome</keyword>
<dbReference type="InterPro" id="IPR050158">
    <property type="entry name" value="Ubiquitin_ubiquitin-like"/>
</dbReference>
<dbReference type="Pfam" id="PF00240">
    <property type="entry name" value="ubiquitin"/>
    <property type="match status" value="1"/>
</dbReference>
<accession>A0A165KQJ3</accession>
<evidence type="ECO:0000313" key="3">
    <source>
        <dbReference type="Proteomes" id="UP000077266"/>
    </source>
</evidence>
<proteinExistence type="predicted"/>
<name>A0A165KQJ3_EXIGL</name>
<feature type="domain" description="Ubiquitin-like" evidence="1">
    <location>
        <begin position="1"/>
        <end position="41"/>
    </location>
</feature>
<dbReference type="SUPFAM" id="SSF54236">
    <property type="entry name" value="Ubiquitin-like"/>
    <property type="match status" value="1"/>
</dbReference>
<dbReference type="EMBL" id="KV425939">
    <property type="protein sequence ID" value="KZV96697.1"/>
    <property type="molecule type" value="Genomic_DNA"/>
</dbReference>
<organism evidence="2 3">
    <name type="scientific">Exidia glandulosa HHB12029</name>
    <dbReference type="NCBI Taxonomy" id="1314781"/>
    <lineage>
        <taxon>Eukaryota</taxon>
        <taxon>Fungi</taxon>
        <taxon>Dikarya</taxon>
        <taxon>Basidiomycota</taxon>
        <taxon>Agaricomycotina</taxon>
        <taxon>Agaricomycetes</taxon>
        <taxon>Auriculariales</taxon>
        <taxon>Exidiaceae</taxon>
        <taxon>Exidia</taxon>
    </lineage>
</organism>
<evidence type="ECO:0000259" key="1">
    <source>
        <dbReference type="PROSITE" id="PS50053"/>
    </source>
</evidence>
<dbReference type="InParanoid" id="A0A165KQJ3"/>
<sequence length="273" mass="29859">MPPDQQRLIYAGKQLEDGRTISDYNIRRGATITLVSRLRGGKPVVYLFAPSPTSASVSLSLVPEWSFSCVYPTVDIVPSVNGKGQAVQWDVNVNGPDGVLVDKQTGQEEAYLFWEALSNPSAVDTPPASPTLPAAFNPARPVINPQNSVVLAVADVPAYLQAALKALCLHVEARTSFITYWLPHIQAHTHIALRFLPQDEYERAAPLDVTPAPDIVTRVFMLFRGLSAQDAGAWRAAQFVEAHVWKDVVGVETDKALDASLFRVLEWGGMEVK</sequence>
<dbReference type="PANTHER" id="PTHR10666">
    <property type="entry name" value="UBIQUITIN"/>
    <property type="match status" value="1"/>
</dbReference>
<dbReference type="InterPro" id="IPR029071">
    <property type="entry name" value="Ubiquitin-like_domsf"/>
</dbReference>
<dbReference type="OrthoDB" id="428577at2759"/>
<dbReference type="Proteomes" id="UP000077266">
    <property type="component" value="Unassembled WGS sequence"/>
</dbReference>
<dbReference type="PROSITE" id="PS50053">
    <property type="entry name" value="UBIQUITIN_2"/>
    <property type="match status" value="1"/>
</dbReference>
<gene>
    <name evidence="2" type="ORF">EXIGLDRAFT_608878</name>
</gene>
<evidence type="ECO:0000313" key="2">
    <source>
        <dbReference type="EMBL" id="KZV96697.1"/>
    </source>
</evidence>